<dbReference type="InterPro" id="IPR032816">
    <property type="entry name" value="VTT_dom"/>
</dbReference>
<comment type="similarity">
    <text evidence="2 7">Belongs to the DedA family.</text>
</comment>
<evidence type="ECO:0000256" key="6">
    <source>
        <dbReference type="ARBA" id="ARBA00023136"/>
    </source>
</evidence>
<reference evidence="10 11" key="1">
    <citation type="submission" date="2020-08" db="EMBL/GenBank/DDBJ databases">
        <title>Genomic Encyclopedia of Type Strains, Phase III (KMG-III): the genomes of soil and plant-associated and newly described type strains.</title>
        <authorList>
            <person name="Whitman W."/>
        </authorList>
    </citation>
    <scope>NUCLEOTIDE SEQUENCE [LARGE SCALE GENOMIC DNA]</scope>
    <source>
        <strain evidence="10 11">CECT 8577</strain>
    </source>
</reference>
<feature type="compositionally biased region" description="Basic and acidic residues" evidence="8">
    <location>
        <begin position="234"/>
        <end position="250"/>
    </location>
</feature>
<evidence type="ECO:0000313" key="11">
    <source>
        <dbReference type="Proteomes" id="UP000550714"/>
    </source>
</evidence>
<dbReference type="EMBL" id="JACHWU010000001">
    <property type="protein sequence ID" value="MBB3049327.1"/>
    <property type="molecule type" value="Genomic_DNA"/>
</dbReference>
<proteinExistence type="inferred from homology"/>
<evidence type="ECO:0000256" key="8">
    <source>
        <dbReference type="SAM" id="MobiDB-lite"/>
    </source>
</evidence>
<evidence type="ECO:0000256" key="5">
    <source>
        <dbReference type="ARBA" id="ARBA00022989"/>
    </source>
</evidence>
<feature type="transmembrane region" description="Helical" evidence="7">
    <location>
        <begin position="174"/>
        <end position="192"/>
    </location>
</feature>
<accession>A0A839RXR4</accession>
<dbReference type="PANTHER" id="PTHR30353">
    <property type="entry name" value="INNER MEMBRANE PROTEIN DEDA-RELATED"/>
    <property type="match status" value="1"/>
</dbReference>
<evidence type="ECO:0000256" key="1">
    <source>
        <dbReference type="ARBA" id="ARBA00004651"/>
    </source>
</evidence>
<dbReference type="Pfam" id="PF09335">
    <property type="entry name" value="VTT_dom"/>
    <property type="match status" value="1"/>
</dbReference>
<name>A0A839RXR4_9PSEU</name>
<evidence type="ECO:0000256" key="2">
    <source>
        <dbReference type="ARBA" id="ARBA00010792"/>
    </source>
</evidence>
<evidence type="ECO:0000256" key="7">
    <source>
        <dbReference type="RuleBase" id="RU367016"/>
    </source>
</evidence>
<organism evidence="10 11">
    <name type="scientific">Prauserella isguenensis</name>
    <dbReference type="NCBI Taxonomy" id="1470180"/>
    <lineage>
        <taxon>Bacteria</taxon>
        <taxon>Bacillati</taxon>
        <taxon>Actinomycetota</taxon>
        <taxon>Actinomycetes</taxon>
        <taxon>Pseudonocardiales</taxon>
        <taxon>Pseudonocardiaceae</taxon>
        <taxon>Prauserella</taxon>
    </lineage>
</organism>
<evidence type="ECO:0000259" key="9">
    <source>
        <dbReference type="Pfam" id="PF09335"/>
    </source>
</evidence>
<comment type="caution">
    <text evidence="10">The sequence shown here is derived from an EMBL/GenBank/DDBJ whole genome shotgun (WGS) entry which is preliminary data.</text>
</comment>
<evidence type="ECO:0000313" key="10">
    <source>
        <dbReference type="EMBL" id="MBB3049327.1"/>
    </source>
</evidence>
<feature type="region of interest" description="Disordered" evidence="8">
    <location>
        <begin position="202"/>
        <end position="281"/>
    </location>
</feature>
<keyword evidence="4 7" id="KW-0812">Transmembrane</keyword>
<comment type="subcellular location">
    <subcellularLocation>
        <location evidence="1 7">Cell membrane</location>
        <topology evidence="1 7">Multi-pass membrane protein</topology>
    </subcellularLocation>
</comment>
<keyword evidence="3 7" id="KW-1003">Cell membrane</keyword>
<keyword evidence="5 7" id="KW-1133">Transmembrane helix</keyword>
<feature type="transmembrane region" description="Helical" evidence="7">
    <location>
        <begin position="146"/>
        <end position="168"/>
    </location>
</feature>
<feature type="compositionally biased region" description="Polar residues" evidence="8">
    <location>
        <begin position="216"/>
        <end position="233"/>
    </location>
</feature>
<protein>
    <submittedName>
        <fullName evidence="10">Membrane protein DedA with SNARE-associated domain</fullName>
    </submittedName>
</protein>
<dbReference type="Proteomes" id="UP000550714">
    <property type="component" value="Unassembled WGS sequence"/>
</dbReference>
<feature type="compositionally biased region" description="Low complexity" evidence="8">
    <location>
        <begin position="272"/>
        <end position="281"/>
    </location>
</feature>
<feature type="transmembrane region" description="Helical" evidence="7">
    <location>
        <begin position="20"/>
        <end position="38"/>
    </location>
</feature>
<dbReference type="GO" id="GO:0005886">
    <property type="term" value="C:plasma membrane"/>
    <property type="evidence" value="ECO:0007669"/>
    <property type="project" value="UniProtKB-SubCell"/>
</dbReference>
<keyword evidence="6 7" id="KW-0472">Membrane</keyword>
<dbReference type="RefSeq" id="WP_183646586.1">
    <property type="nucleotide sequence ID" value="NZ_JACHWU010000001.1"/>
</dbReference>
<feature type="compositionally biased region" description="Basic and acidic residues" evidence="8">
    <location>
        <begin position="202"/>
        <end position="215"/>
    </location>
</feature>
<dbReference type="InterPro" id="IPR032818">
    <property type="entry name" value="DedA-like"/>
</dbReference>
<evidence type="ECO:0000256" key="3">
    <source>
        <dbReference type="ARBA" id="ARBA00022475"/>
    </source>
</evidence>
<comment type="caution">
    <text evidence="7">Lacks conserved residue(s) required for the propagation of feature annotation.</text>
</comment>
<keyword evidence="11" id="KW-1185">Reference proteome</keyword>
<sequence>MFDVLHDITTLLQSHLDEPWLWLVVFAVAGLDALLPFMPSESTVITMAVLLGASDVPGLAGLTVVAALGAWAGDCAGHGIGRGLGPFGTSRLLRSERGRRNYAWAEDRLRRHAVLLIVAGRYFPGGRVASSLATGGLKYPFGRFALLDLAGTTIWAVYSVLIGAAGAASFADDPVAGLLVAFALGLLVLGFVEGGRRLLSRREHRADESGPRSRSAEQSPQAERSQPAEQSQPTEERRPAELRDAADGVRRAGRRAAGGSTGGGAGGDRADVSGVDCRTPR</sequence>
<dbReference type="PANTHER" id="PTHR30353:SF15">
    <property type="entry name" value="INNER MEMBRANE PROTEIN YABI"/>
    <property type="match status" value="1"/>
</dbReference>
<dbReference type="AlphaFoldDB" id="A0A839RXR4"/>
<feature type="domain" description="VTT" evidence="9">
    <location>
        <begin position="39"/>
        <end position="164"/>
    </location>
</feature>
<evidence type="ECO:0000256" key="4">
    <source>
        <dbReference type="ARBA" id="ARBA00022692"/>
    </source>
</evidence>
<gene>
    <name evidence="10" type="ORF">FHS23_000322</name>
</gene>